<dbReference type="PROSITE" id="PS50072">
    <property type="entry name" value="CSA_PPIASE_2"/>
    <property type="match status" value="1"/>
</dbReference>
<keyword evidence="6" id="KW-0833">Ubl conjugation pathway</keyword>
<feature type="domain" description="PPIase cyclophilin-type" evidence="10">
    <location>
        <begin position="420"/>
        <end position="567"/>
    </location>
</feature>
<protein>
    <recommendedName>
        <fullName evidence="4">RING-type E3 ubiquitin transferase</fullName>
        <ecNumber evidence="4">2.3.2.27</ecNumber>
    </recommendedName>
</protein>
<dbReference type="InterPro" id="IPR020892">
    <property type="entry name" value="Cyclophilin-type_PPIase_CS"/>
</dbReference>
<evidence type="ECO:0000256" key="2">
    <source>
        <dbReference type="ARBA" id="ARBA00004123"/>
    </source>
</evidence>
<evidence type="ECO:0000256" key="8">
    <source>
        <dbReference type="SAM" id="Coils"/>
    </source>
</evidence>
<dbReference type="Proteomes" id="UP001165090">
    <property type="component" value="Unassembled WGS sequence"/>
</dbReference>
<dbReference type="PANTHER" id="PTHR45625:SF1">
    <property type="entry name" value="RING-TYPE E3 UBIQUITIN-PROTEIN LIGASE PPIL2"/>
    <property type="match status" value="1"/>
</dbReference>
<evidence type="ECO:0000256" key="4">
    <source>
        <dbReference type="ARBA" id="ARBA00012483"/>
    </source>
</evidence>
<organism evidence="12 13">
    <name type="scientific">Volvox africanus</name>
    <dbReference type="NCBI Taxonomy" id="51714"/>
    <lineage>
        <taxon>Eukaryota</taxon>
        <taxon>Viridiplantae</taxon>
        <taxon>Chlorophyta</taxon>
        <taxon>core chlorophytes</taxon>
        <taxon>Chlorophyceae</taxon>
        <taxon>CS clade</taxon>
        <taxon>Chlamydomonadales</taxon>
        <taxon>Volvocaceae</taxon>
        <taxon>Volvox</taxon>
    </lineage>
</organism>
<dbReference type="InterPro" id="IPR044666">
    <property type="entry name" value="Cyclophilin_A-like"/>
</dbReference>
<feature type="coiled-coil region" evidence="8">
    <location>
        <begin position="573"/>
        <end position="600"/>
    </location>
</feature>
<evidence type="ECO:0000313" key="13">
    <source>
        <dbReference type="Proteomes" id="UP001165090"/>
    </source>
</evidence>
<feature type="region of interest" description="Disordered" evidence="9">
    <location>
        <begin position="647"/>
        <end position="703"/>
    </location>
</feature>
<accession>A0ABQ5RRH8</accession>
<name>A0ABQ5RRH8_9CHLO</name>
<dbReference type="InterPro" id="IPR026951">
    <property type="entry name" value="PPIL2_U-box_dom"/>
</dbReference>
<comment type="similarity">
    <text evidence="3">Belongs to the cyclophilin-type PPIase family. PPIL2 subfamily.</text>
</comment>
<evidence type="ECO:0000256" key="3">
    <source>
        <dbReference type="ARBA" id="ARBA00007930"/>
    </source>
</evidence>
<comment type="catalytic activity">
    <reaction evidence="1">
        <text>S-ubiquitinyl-[E2 ubiquitin-conjugating enzyme]-L-cysteine + [acceptor protein]-L-lysine = [E2 ubiquitin-conjugating enzyme]-L-cysteine + N(6)-ubiquitinyl-[acceptor protein]-L-lysine.</text>
        <dbReference type="EC" id="2.3.2.27"/>
    </reaction>
</comment>
<dbReference type="InterPro" id="IPR002130">
    <property type="entry name" value="Cyclophilin-type_PPIase_dom"/>
</dbReference>
<comment type="subcellular location">
    <subcellularLocation>
        <location evidence="2">Nucleus</location>
    </subcellularLocation>
</comment>
<keyword evidence="13" id="KW-1185">Reference proteome</keyword>
<dbReference type="EC" id="2.3.2.27" evidence="4"/>
<dbReference type="SUPFAM" id="SSF57850">
    <property type="entry name" value="RING/U-box"/>
    <property type="match status" value="1"/>
</dbReference>
<dbReference type="PROSITE" id="PS51698">
    <property type="entry name" value="U_BOX"/>
    <property type="match status" value="1"/>
</dbReference>
<dbReference type="SUPFAM" id="SSF50891">
    <property type="entry name" value="Cyclophilin-like"/>
    <property type="match status" value="1"/>
</dbReference>
<dbReference type="Gene3D" id="3.30.40.10">
    <property type="entry name" value="Zinc/RING finger domain, C3HC4 (zinc finger)"/>
    <property type="match status" value="1"/>
</dbReference>
<dbReference type="InterPro" id="IPR003613">
    <property type="entry name" value="Ubox_domain"/>
</dbReference>
<dbReference type="SMART" id="SM00504">
    <property type="entry name" value="Ubox"/>
    <property type="match status" value="1"/>
</dbReference>
<feature type="region of interest" description="Disordered" evidence="9">
    <location>
        <begin position="243"/>
        <end position="309"/>
    </location>
</feature>
<evidence type="ECO:0000259" key="10">
    <source>
        <dbReference type="PROSITE" id="PS50072"/>
    </source>
</evidence>
<evidence type="ECO:0000256" key="1">
    <source>
        <dbReference type="ARBA" id="ARBA00000900"/>
    </source>
</evidence>
<dbReference type="EMBL" id="BSDZ01000004">
    <property type="protein sequence ID" value="GLI60026.1"/>
    <property type="molecule type" value="Genomic_DNA"/>
</dbReference>
<gene>
    <name evidence="12" type="ORF">VaNZ11_002091</name>
</gene>
<evidence type="ECO:0000259" key="11">
    <source>
        <dbReference type="PROSITE" id="PS51698"/>
    </source>
</evidence>
<comment type="caution">
    <text evidence="12">The sequence shown here is derived from an EMBL/GenBank/DDBJ whole genome shotgun (WGS) entry which is preliminary data.</text>
</comment>
<keyword evidence="8" id="KW-0175">Coiled coil</keyword>
<feature type="region of interest" description="Disordered" evidence="9">
    <location>
        <begin position="323"/>
        <end position="347"/>
    </location>
</feature>
<keyword evidence="7" id="KW-0539">Nucleus</keyword>
<feature type="compositionally biased region" description="Basic and acidic residues" evidence="9">
    <location>
        <begin position="291"/>
        <end position="300"/>
    </location>
</feature>
<sequence>MGKKQHQKDRLFLTTKEWKEEWGGFKGATSAAPFKRLPFHCCAIHFTPFEDPVCTDDGTVYDITSIVPYVMKFKKHPVTGEPLQLKDLTRLNFNKNADGEFTCPVMGKVFTEHTHIVAVRPTGNVYCWEAVEELCVKPRNWKDLLTDEPFTRKDIIHIQDPLNLSGRTIEQFDHVKRQLTLDDDEEGMEGAAAGSSIRNVTEDMKRALGALNTQDAKAAFASGGGGKRAEAAKLLAEAKLKASGGGGAAAPRTPAGPAHDRQAMATSASGQAGPAATGPSSANIDVGCGDWRLRAPDRSQDMPTFKPGAVTWDTDDYVKPAAAAAGGRKGGSGAGKAKGDGGGATAANAAASASDANGSKPSPAAWYEAAGHVKYVESASTTGAASRSFTSTAWQPATRNERARTRLHRTPSKKGYVRLHTSLGDLNVELHCDLAPRTCENFLALCDMGYYDGTVFHRSIKNFMIQGGDPTGTGKGGESIFGPTFRDELDSRLVHAGRGVLSMANSGPNTNGSQFFITFKSCRHLDFKHSVFGRVVGGLDVLSAMEKVPTDPEDRPTAPVTIKGATIFTNPFYELEEEEAKAAAAERKKAEKEAAAASDALMNKIGSWYSKPSAGAACDPDGEGGTASMPVRSGVGKFINAALLSSRPQRQPLQQGQQVEGASSVTTRASDGAAAGGAAGGDGTRGKEEAETNPPAKKARVVAAAAATGGGRFGNFDSW</sequence>
<dbReference type="PRINTS" id="PR00153">
    <property type="entry name" value="CSAPPISMRASE"/>
</dbReference>
<evidence type="ECO:0000256" key="5">
    <source>
        <dbReference type="ARBA" id="ARBA00022679"/>
    </source>
</evidence>
<evidence type="ECO:0000256" key="6">
    <source>
        <dbReference type="ARBA" id="ARBA00022786"/>
    </source>
</evidence>
<evidence type="ECO:0000256" key="9">
    <source>
        <dbReference type="SAM" id="MobiDB-lite"/>
    </source>
</evidence>
<proteinExistence type="inferred from homology"/>
<reference evidence="12 13" key="1">
    <citation type="journal article" date="2023" name="IScience">
        <title>Expanded male sex-determining region conserved during the evolution of homothallism in the green alga Volvox.</title>
        <authorList>
            <person name="Yamamoto K."/>
            <person name="Matsuzaki R."/>
            <person name="Mahakham W."/>
            <person name="Heman W."/>
            <person name="Sekimoto H."/>
            <person name="Kawachi M."/>
            <person name="Minakuchi Y."/>
            <person name="Toyoda A."/>
            <person name="Nozaki H."/>
        </authorList>
    </citation>
    <scope>NUCLEOTIDE SEQUENCE [LARGE SCALE GENOMIC DNA]</scope>
    <source>
        <strain evidence="12 13">NIES-4468</strain>
    </source>
</reference>
<evidence type="ECO:0000313" key="12">
    <source>
        <dbReference type="EMBL" id="GLI60026.1"/>
    </source>
</evidence>
<feature type="compositionally biased region" description="Low complexity" evidence="9">
    <location>
        <begin position="647"/>
        <end position="658"/>
    </location>
</feature>
<dbReference type="Gene3D" id="2.40.100.10">
    <property type="entry name" value="Cyclophilin-like"/>
    <property type="match status" value="1"/>
</dbReference>
<dbReference type="CDD" id="cd16663">
    <property type="entry name" value="RING-Ubox_PPIL2"/>
    <property type="match status" value="1"/>
</dbReference>
<dbReference type="PROSITE" id="PS00170">
    <property type="entry name" value="CSA_PPIASE_1"/>
    <property type="match status" value="1"/>
</dbReference>
<dbReference type="CDD" id="cd01923">
    <property type="entry name" value="cyclophilin_RING"/>
    <property type="match status" value="1"/>
</dbReference>
<feature type="compositionally biased region" description="Gly residues" evidence="9">
    <location>
        <begin position="674"/>
        <end position="683"/>
    </location>
</feature>
<feature type="domain" description="U-box" evidence="11">
    <location>
        <begin position="35"/>
        <end position="108"/>
    </location>
</feature>
<dbReference type="PANTHER" id="PTHR45625">
    <property type="entry name" value="PEPTIDYL-PROLYL CIS-TRANS ISOMERASE-RELATED"/>
    <property type="match status" value="1"/>
</dbReference>
<evidence type="ECO:0000256" key="7">
    <source>
        <dbReference type="ARBA" id="ARBA00023242"/>
    </source>
</evidence>
<feature type="compositionally biased region" description="Gly residues" evidence="9">
    <location>
        <begin position="327"/>
        <end position="344"/>
    </location>
</feature>
<dbReference type="Pfam" id="PF00160">
    <property type="entry name" value="Pro_isomerase"/>
    <property type="match status" value="1"/>
</dbReference>
<dbReference type="InterPro" id="IPR013083">
    <property type="entry name" value="Znf_RING/FYVE/PHD"/>
</dbReference>
<keyword evidence="5" id="KW-0808">Transferase</keyword>
<dbReference type="InterPro" id="IPR029000">
    <property type="entry name" value="Cyclophilin-like_dom_sf"/>
</dbReference>